<name>A0A5P3MTT9_NEIAN</name>
<reference evidence="2 3" key="1">
    <citation type="submission" date="2018-08" db="EMBL/GenBank/DDBJ databases">
        <title>Neisseria animalis ATCC 49930 complete genome.</title>
        <authorList>
            <person name="Veseli I.A."/>
            <person name="Mascarenhas dos Santos A.C."/>
            <person name="Buttler R."/>
            <person name="Pombert J.-F."/>
        </authorList>
    </citation>
    <scope>NUCLEOTIDE SEQUENCE [LARGE SCALE GENOMIC DNA]</scope>
    <source>
        <strain evidence="2 3">ATCC 49930</strain>
    </source>
</reference>
<organism evidence="2 3">
    <name type="scientific">Neisseria animalis</name>
    <dbReference type="NCBI Taxonomy" id="492"/>
    <lineage>
        <taxon>Bacteria</taxon>
        <taxon>Pseudomonadati</taxon>
        <taxon>Pseudomonadota</taxon>
        <taxon>Betaproteobacteria</taxon>
        <taxon>Neisseriales</taxon>
        <taxon>Neisseriaceae</taxon>
        <taxon>Neisseria</taxon>
    </lineage>
</organism>
<sequence length="62" mass="6756">MKQIFVASLQAGKTAQPYAHHERPSAKPVFPITAAKNPNQTAGNTALYRKKPRNSRFTACSG</sequence>
<dbReference type="AlphaFoldDB" id="A0A5P3MTT9"/>
<accession>A0A5P3MTT9</accession>
<dbReference type="EMBL" id="CP031699">
    <property type="protein sequence ID" value="QEY24181.1"/>
    <property type="molecule type" value="Genomic_DNA"/>
</dbReference>
<evidence type="ECO:0000313" key="3">
    <source>
        <dbReference type="Proteomes" id="UP000325536"/>
    </source>
</evidence>
<evidence type="ECO:0000313" key="2">
    <source>
        <dbReference type="EMBL" id="QEY24181.1"/>
    </source>
</evidence>
<proteinExistence type="predicted"/>
<keyword evidence="3" id="KW-1185">Reference proteome</keyword>
<dbReference type="KEGG" id="naq:D0T90_06505"/>
<feature type="region of interest" description="Disordered" evidence="1">
    <location>
        <begin position="31"/>
        <end position="62"/>
    </location>
</feature>
<dbReference type="Proteomes" id="UP000325536">
    <property type="component" value="Chromosome"/>
</dbReference>
<evidence type="ECO:0000256" key="1">
    <source>
        <dbReference type="SAM" id="MobiDB-lite"/>
    </source>
</evidence>
<protein>
    <submittedName>
        <fullName evidence="2">Uncharacterized protein</fullName>
    </submittedName>
</protein>
<gene>
    <name evidence="2" type="ORF">D0T90_06505</name>
</gene>